<reference evidence="1 2" key="1">
    <citation type="submission" date="2019-06" db="EMBL/GenBank/DDBJ databases">
        <authorList>
            <person name="Palmer J.M."/>
        </authorList>
    </citation>
    <scope>NUCLEOTIDE SEQUENCE [LARGE SCALE GENOMIC DNA]</scope>
    <source>
        <strain evidence="1 2">TWF102</strain>
    </source>
</reference>
<dbReference type="EMBL" id="WIQW01000022">
    <property type="protein sequence ID" value="KAF3101993.1"/>
    <property type="molecule type" value="Genomic_DNA"/>
</dbReference>
<gene>
    <name evidence="1" type="ORF">TWF102_004725</name>
</gene>
<evidence type="ECO:0000313" key="2">
    <source>
        <dbReference type="Proteomes" id="UP000475325"/>
    </source>
</evidence>
<proteinExistence type="predicted"/>
<sequence length="102" mass="11955">MTSAREIFQAQPHCMHQLVFFMMACCNSMQGSNDACLGLKNTNILRTARKFKMQQYILTKYLLTQNSTTSSFGSRSIIMERKKKKKKRVQRMADMSFEWQKS</sequence>
<dbReference type="Proteomes" id="UP000475325">
    <property type="component" value="Unassembled WGS sequence"/>
</dbReference>
<evidence type="ECO:0000313" key="1">
    <source>
        <dbReference type="EMBL" id="KAF3101993.1"/>
    </source>
</evidence>
<name>A0A7C8NR44_ORBOL</name>
<organism evidence="1 2">
    <name type="scientific">Orbilia oligospora</name>
    <name type="common">Nematode-trapping fungus</name>
    <name type="synonym">Arthrobotrys oligospora</name>
    <dbReference type="NCBI Taxonomy" id="2813651"/>
    <lineage>
        <taxon>Eukaryota</taxon>
        <taxon>Fungi</taxon>
        <taxon>Dikarya</taxon>
        <taxon>Ascomycota</taxon>
        <taxon>Pezizomycotina</taxon>
        <taxon>Orbiliomycetes</taxon>
        <taxon>Orbiliales</taxon>
        <taxon>Orbiliaceae</taxon>
        <taxon>Orbilia</taxon>
    </lineage>
</organism>
<protein>
    <submittedName>
        <fullName evidence="1">Uncharacterized protein</fullName>
    </submittedName>
</protein>
<comment type="caution">
    <text evidence="1">The sequence shown here is derived from an EMBL/GenBank/DDBJ whole genome shotgun (WGS) entry which is preliminary data.</text>
</comment>
<dbReference type="PROSITE" id="PS51257">
    <property type="entry name" value="PROKAR_LIPOPROTEIN"/>
    <property type="match status" value="1"/>
</dbReference>
<accession>A0A7C8NR44</accession>
<dbReference type="AlphaFoldDB" id="A0A7C8NR44"/>